<keyword evidence="2" id="KW-1185">Reference proteome</keyword>
<proteinExistence type="predicted"/>
<accession>A0A411Z1S5</accession>
<dbReference type="RefSeq" id="WP_118152782.1">
    <property type="nucleotide sequence ID" value="NZ_QWEY01000006.1"/>
</dbReference>
<protein>
    <submittedName>
        <fullName evidence="1">Antifreeze protein</fullName>
    </submittedName>
</protein>
<dbReference type="AlphaFoldDB" id="A0A411Z1S5"/>
<comment type="caution">
    <text evidence="1">The sequence shown here is derived from an EMBL/GenBank/DDBJ whole genome shotgun (WGS) entry which is preliminary data.</text>
</comment>
<dbReference type="OrthoDB" id="7869201at2"/>
<evidence type="ECO:0000313" key="2">
    <source>
        <dbReference type="Proteomes" id="UP000284547"/>
    </source>
</evidence>
<name>A0A411Z1S5_9RHOB</name>
<evidence type="ECO:0000313" key="1">
    <source>
        <dbReference type="EMBL" id="RGP37019.1"/>
    </source>
</evidence>
<sequence>MPPFSPFDLMRLSLNTATMLAQAQSVIAMRMMGMAGVWTVSPTENARMVSEKMRAGIKAGAAAQKTALSGGSATQIAEAALAPVKRATAANARRLTRSGPKTPF</sequence>
<dbReference type="EMBL" id="QWEY01000006">
    <property type="protein sequence ID" value="RGP37019.1"/>
    <property type="molecule type" value="Genomic_DNA"/>
</dbReference>
<dbReference type="Proteomes" id="UP000284547">
    <property type="component" value="Unassembled WGS sequence"/>
</dbReference>
<organism evidence="1 2">
    <name type="scientific">Pseudotabrizicola alkalilacus</name>
    <dbReference type="NCBI Taxonomy" id="2305252"/>
    <lineage>
        <taxon>Bacteria</taxon>
        <taxon>Pseudomonadati</taxon>
        <taxon>Pseudomonadota</taxon>
        <taxon>Alphaproteobacteria</taxon>
        <taxon>Rhodobacterales</taxon>
        <taxon>Paracoccaceae</taxon>
        <taxon>Pseudotabrizicola</taxon>
    </lineage>
</organism>
<reference evidence="1 2" key="1">
    <citation type="submission" date="2018-08" db="EMBL/GenBank/DDBJ databases">
        <title>Flavobacterium tibetense sp. nov., isolated from a wetland YonghuCo on Tibetan Plateau.</title>
        <authorList>
            <person name="Phurbu D."/>
            <person name="Lu H."/>
            <person name="Xing P."/>
        </authorList>
    </citation>
    <scope>NUCLEOTIDE SEQUENCE [LARGE SCALE GENOMIC DNA]</scope>
    <source>
        <strain evidence="1 2">DJC</strain>
    </source>
</reference>
<gene>
    <name evidence="1" type="ORF">D1012_12800</name>
</gene>